<dbReference type="EMBL" id="WNKQ01000001">
    <property type="protein sequence ID" value="KAF5854235.1"/>
    <property type="molecule type" value="Genomic_DNA"/>
</dbReference>
<sequence>MVDVAVTSQLSQWTFDKPELAPRPQRGSTDSAASSPNLCDDVSDTLRIDTPASQQPTPPTAKAPKVFQERYLSSEEDLTADDGSASGSDSEYDYEDAVVHDISTQATAKTMSISRWDKGRSCDMAVAVAYAHAGRPKMVDMETDRPPVQQRSASVANLIPITAAKKLQKADEAQRFSMKVMPTTSMVASSLSRPISPPAVVEARRPSTSHSPITQKPSTFTDSASISSSFQAASTRSFSPAFSDAPPRPSSSAAGEVASARSSLYMPSRSRLDLSKYPTSQSYQPGHRQSYLPPPTPNSPALSFLSSDPYENSSTSPASPIIKKQPTAHRRLRSISMKLSLAKIAITPAKKQFDSRLHGKVPPTPITPAPMTPHTAPIEGAANFAAQNKIRRASTILRPKSRGGDSVRKTPSPDLAPPVPHVSTSTTMQQKRSTTLGRMTARGADEREPTLVIPECPRNEIDPSSSARSRAIRRRKSLMDFMDSL</sequence>
<proteinExistence type="predicted"/>
<gene>
    <name evidence="2" type="ORF">GGP41_007042</name>
</gene>
<feature type="region of interest" description="Disordered" evidence="1">
    <location>
        <begin position="189"/>
        <end position="226"/>
    </location>
</feature>
<protein>
    <submittedName>
        <fullName evidence="2">Uncharacterized protein</fullName>
    </submittedName>
</protein>
<feature type="region of interest" description="Disordered" evidence="1">
    <location>
        <begin position="1"/>
        <end position="92"/>
    </location>
</feature>
<evidence type="ECO:0000313" key="3">
    <source>
        <dbReference type="Proteomes" id="UP000624244"/>
    </source>
</evidence>
<feature type="compositionally biased region" description="Polar residues" evidence="1">
    <location>
        <begin position="206"/>
        <end position="217"/>
    </location>
</feature>
<organism evidence="2 3">
    <name type="scientific">Cochliobolus sativus</name>
    <name type="common">Common root rot and spot blotch fungus</name>
    <name type="synonym">Bipolaris sorokiniana</name>
    <dbReference type="NCBI Taxonomy" id="45130"/>
    <lineage>
        <taxon>Eukaryota</taxon>
        <taxon>Fungi</taxon>
        <taxon>Dikarya</taxon>
        <taxon>Ascomycota</taxon>
        <taxon>Pezizomycotina</taxon>
        <taxon>Dothideomycetes</taxon>
        <taxon>Pleosporomycetidae</taxon>
        <taxon>Pleosporales</taxon>
        <taxon>Pleosporineae</taxon>
        <taxon>Pleosporaceae</taxon>
        <taxon>Bipolaris</taxon>
    </lineage>
</organism>
<accession>A0A8H6E144</accession>
<evidence type="ECO:0000256" key="1">
    <source>
        <dbReference type="SAM" id="MobiDB-lite"/>
    </source>
</evidence>
<feature type="compositionally biased region" description="Polar residues" evidence="1">
    <location>
        <begin position="422"/>
        <end position="437"/>
    </location>
</feature>
<evidence type="ECO:0000313" key="2">
    <source>
        <dbReference type="EMBL" id="KAF5854235.1"/>
    </source>
</evidence>
<dbReference type="OMA" id="LMDFMDS"/>
<reference evidence="2" key="1">
    <citation type="submission" date="2019-11" db="EMBL/GenBank/DDBJ databases">
        <title>Bipolaris sorokiniana Genome sequencing.</title>
        <authorList>
            <person name="Wang H."/>
        </authorList>
    </citation>
    <scope>NUCLEOTIDE SEQUENCE</scope>
</reference>
<dbReference type="Proteomes" id="UP000624244">
    <property type="component" value="Unassembled WGS sequence"/>
</dbReference>
<dbReference type="AlphaFoldDB" id="A0A8H6E144"/>
<feature type="region of interest" description="Disordered" evidence="1">
    <location>
        <begin position="393"/>
        <end position="485"/>
    </location>
</feature>
<feature type="compositionally biased region" description="Polar residues" evidence="1">
    <location>
        <begin position="299"/>
        <end position="318"/>
    </location>
</feature>
<feature type="compositionally biased region" description="Low complexity" evidence="1">
    <location>
        <begin position="238"/>
        <end position="254"/>
    </location>
</feature>
<comment type="caution">
    <text evidence="2">The sequence shown here is derived from an EMBL/GenBank/DDBJ whole genome shotgun (WGS) entry which is preliminary data.</text>
</comment>
<feature type="region of interest" description="Disordered" evidence="1">
    <location>
        <begin position="238"/>
        <end position="329"/>
    </location>
</feature>
<feature type="compositionally biased region" description="Polar residues" evidence="1">
    <location>
        <begin position="26"/>
        <end position="37"/>
    </location>
</feature>
<name>A0A8H6E144_COCSA</name>
<feature type="compositionally biased region" description="Polar residues" evidence="1">
    <location>
        <begin position="1"/>
        <end position="14"/>
    </location>
</feature>